<accession>A0A182PX01</accession>
<organism evidence="1 2">
    <name type="scientific">Anopheles epiroticus</name>
    <dbReference type="NCBI Taxonomy" id="199890"/>
    <lineage>
        <taxon>Eukaryota</taxon>
        <taxon>Metazoa</taxon>
        <taxon>Ecdysozoa</taxon>
        <taxon>Arthropoda</taxon>
        <taxon>Hexapoda</taxon>
        <taxon>Insecta</taxon>
        <taxon>Pterygota</taxon>
        <taxon>Neoptera</taxon>
        <taxon>Endopterygota</taxon>
        <taxon>Diptera</taxon>
        <taxon>Nematocera</taxon>
        <taxon>Culicoidea</taxon>
        <taxon>Culicidae</taxon>
        <taxon>Anophelinae</taxon>
        <taxon>Anopheles</taxon>
    </lineage>
</organism>
<evidence type="ECO:0000313" key="2">
    <source>
        <dbReference type="Proteomes" id="UP000075885"/>
    </source>
</evidence>
<dbReference type="STRING" id="199890.A0A182PX01"/>
<dbReference type="AlphaFoldDB" id="A0A182PX01"/>
<sequence length="117" mass="13535">MLTLQQPALSREWMCPILLEKENQASRLIESILQEELDNTIINFMRLSRTDFSYLLQQIAPNIQKADTNMRKSLSAKDKLIISAQAIDKFIPEVCCCIVEVLKDFVKSYLQLQTIGW</sequence>
<evidence type="ECO:0000313" key="1">
    <source>
        <dbReference type="EnsemblMetazoa" id="AEPI011488-PA"/>
    </source>
</evidence>
<proteinExistence type="predicted"/>
<name>A0A182PX01_9DIPT</name>
<keyword evidence="2" id="KW-1185">Reference proteome</keyword>
<protein>
    <submittedName>
        <fullName evidence="1">Uncharacterized protein</fullName>
    </submittedName>
</protein>
<reference evidence="2" key="1">
    <citation type="submission" date="2013-03" db="EMBL/GenBank/DDBJ databases">
        <title>The Genome Sequence of Anopheles epiroticus epiroticus2.</title>
        <authorList>
            <consortium name="The Broad Institute Genomics Platform"/>
            <person name="Neafsey D.E."/>
            <person name="Howell P."/>
            <person name="Walker B."/>
            <person name="Young S.K."/>
            <person name="Zeng Q."/>
            <person name="Gargeya S."/>
            <person name="Fitzgerald M."/>
            <person name="Haas B."/>
            <person name="Abouelleil A."/>
            <person name="Allen A.W."/>
            <person name="Alvarado L."/>
            <person name="Arachchi H.M."/>
            <person name="Berlin A.M."/>
            <person name="Chapman S.B."/>
            <person name="Gainer-Dewar J."/>
            <person name="Goldberg J."/>
            <person name="Griggs A."/>
            <person name="Gujja S."/>
            <person name="Hansen M."/>
            <person name="Howarth C."/>
            <person name="Imamovic A."/>
            <person name="Ireland A."/>
            <person name="Larimer J."/>
            <person name="McCowan C."/>
            <person name="Murphy C."/>
            <person name="Pearson M."/>
            <person name="Poon T.W."/>
            <person name="Priest M."/>
            <person name="Roberts A."/>
            <person name="Saif S."/>
            <person name="Shea T."/>
            <person name="Sisk P."/>
            <person name="Sykes S."/>
            <person name="Wortman J."/>
            <person name="Nusbaum C."/>
            <person name="Birren B."/>
        </authorList>
    </citation>
    <scope>NUCLEOTIDE SEQUENCE [LARGE SCALE GENOMIC DNA]</scope>
    <source>
        <strain evidence="2">Epiroticus2</strain>
    </source>
</reference>
<reference evidence="1" key="2">
    <citation type="submission" date="2020-05" db="UniProtKB">
        <authorList>
            <consortium name="EnsemblMetazoa"/>
        </authorList>
    </citation>
    <scope>IDENTIFICATION</scope>
    <source>
        <strain evidence="1">Epiroticus2</strain>
    </source>
</reference>
<dbReference type="VEuPathDB" id="VectorBase:AEPI011488"/>
<dbReference type="EnsemblMetazoa" id="AEPI011488-RA">
    <property type="protein sequence ID" value="AEPI011488-PA"/>
    <property type="gene ID" value="AEPI011488"/>
</dbReference>
<dbReference type="Proteomes" id="UP000075885">
    <property type="component" value="Unassembled WGS sequence"/>
</dbReference>